<feature type="region of interest" description="Disordered" evidence="2">
    <location>
        <begin position="361"/>
        <end position="387"/>
    </location>
</feature>
<name>A0A8C0DL62_BALMU</name>
<dbReference type="GO" id="GO:0000974">
    <property type="term" value="C:Prp19 complex"/>
    <property type="evidence" value="ECO:0007669"/>
    <property type="project" value="TreeGrafter"/>
</dbReference>
<feature type="compositionally biased region" description="Polar residues" evidence="2">
    <location>
        <begin position="860"/>
        <end position="877"/>
    </location>
</feature>
<feature type="compositionally biased region" description="Basic and acidic residues" evidence="2">
    <location>
        <begin position="65"/>
        <end position="81"/>
    </location>
</feature>
<reference evidence="3" key="1">
    <citation type="submission" date="2023-09" db="UniProtKB">
        <authorList>
            <consortium name="Ensembl"/>
        </authorList>
    </citation>
    <scope>IDENTIFICATION</scope>
</reference>
<feature type="compositionally biased region" description="Polar residues" evidence="2">
    <location>
        <begin position="630"/>
        <end position="640"/>
    </location>
</feature>
<feature type="compositionally biased region" description="Basic and acidic residues" evidence="2">
    <location>
        <begin position="641"/>
        <end position="656"/>
    </location>
</feature>
<accession>A0A8C0DL62</accession>
<protein>
    <submittedName>
        <fullName evidence="3">Uncharacterized protein</fullName>
    </submittedName>
</protein>
<dbReference type="GeneTree" id="ENSGT00390000002792"/>
<evidence type="ECO:0000313" key="3">
    <source>
        <dbReference type="Ensembl" id="ENSBMSP00010023215.1"/>
    </source>
</evidence>
<evidence type="ECO:0000256" key="2">
    <source>
        <dbReference type="SAM" id="MobiDB-lite"/>
    </source>
</evidence>
<dbReference type="OMA" id="KAENCQR"/>
<dbReference type="AlphaFoldDB" id="A0A8C0DL62"/>
<feature type="region of interest" description="Disordered" evidence="2">
    <location>
        <begin position="630"/>
        <end position="881"/>
    </location>
</feature>
<feature type="compositionally biased region" description="Polar residues" evidence="2">
    <location>
        <begin position="782"/>
        <end position="823"/>
    </location>
</feature>
<feature type="region of interest" description="Disordered" evidence="2">
    <location>
        <begin position="281"/>
        <end position="335"/>
    </location>
</feature>
<feature type="compositionally biased region" description="Polar residues" evidence="2">
    <location>
        <begin position="746"/>
        <end position="756"/>
    </location>
</feature>
<dbReference type="PANTHER" id="PTHR14089">
    <property type="entry name" value="PRE-MRNA-SPLICING FACTOR RBM22"/>
    <property type="match status" value="1"/>
</dbReference>
<organism evidence="3">
    <name type="scientific">Balaenoptera musculus</name>
    <name type="common">Blue whale</name>
    <dbReference type="NCBI Taxonomy" id="9771"/>
    <lineage>
        <taxon>Eukaryota</taxon>
        <taxon>Metazoa</taxon>
        <taxon>Chordata</taxon>
        <taxon>Craniata</taxon>
        <taxon>Vertebrata</taxon>
        <taxon>Euteleostomi</taxon>
        <taxon>Mammalia</taxon>
        <taxon>Eutheria</taxon>
        <taxon>Laurasiatheria</taxon>
        <taxon>Artiodactyla</taxon>
        <taxon>Whippomorpha</taxon>
        <taxon>Cetacea</taxon>
        <taxon>Mysticeti</taxon>
        <taxon>Balaenopteridae</taxon>
        <taxon>Balaenoptera</taxon>
    </lineage>
</organism>
<feature type="region of interest" description="Disordered" evidence="2">
    <location>
        <begin position="43"/>
        <end position="81"/>
    </location>
</feature>
<dbReference type="PANTHER" id="PTHR14089:SF19">
    <property type="entry name" value="TESTIS EXPRESSED GENE 16"/>
    <property type="match status" value="1"/>
</dbReference>
<feature type="compositionally biased region" description="Basic and acidic residues" evidence="2">
    <location>
        <begin position="281"/>
        <end position="307"/>
    </location>
</feature>
<evidence type="ECO:0000256" key="1">
    <source>
        <dbReference type="ARBA" id="ARBA00022884"/>
    </source>
</evidence>
<feature type="compositionally biased region" description="Basic and acidic residues" evidence="2">
    <location>
        <begin position="366"/>
        <end position="379"/>
    </location>
</feature>
<dbReference type="InterPro" id="IPR039171">
    <property type="entry name" value="Cwc2/Slt11"/>
</dbReference>
<sequence>MASDSIKRLLESEIRLMETEQHWILSASERYVVDSHMERDGMNSASASEVHQMGEGKHQKKTRSERHMMDSDSEPCRMDSDSKRYGLASASVKCLMDAKAFQLSTGTERHWIDSWSERRTMGLDSESLGMASDSVKHMMKAENCQRASDLERFWMGLRSESERCWTDSERSQLDFDCGRCWDSSRRYQRRSSRLQGSSGICRDDLQKDWDKFERHQIDSDSEKHRTNSENERYQNKFESERHVVEMEREQCVIQSENERLQMDEDRGKYFIKSDSDKEHKILSDKERHHLDSENEAQRLGARRKDNRPQGFWRPIFLSPPHGQEKETEGQHSVQQIDNRVSRIQLVRYLSDDKIVRFKEVSPTLSDKQDSQQKLKEKHSPNIFPDPNTFMDNKHHRNASHKISVCKSHYTNYKYQQGFQSSGSQMNLIHLLSAEDYTSQVLAPICHSASVSPWCAVRPKTQRNNTYTLDTGAQVCSKCFVEINNSSFHKCLVNSDDDSEPYCPLHLQIPLDSKYSLSPKSIRHHKTSQNSPLARSLDPKHPLGIHCPLHWEDSKYSLGSTSYLHCESCSALQNLIGSTVTHTFPMNPQNNISHHSTPGPDNVINTGSIAGLESKGKFKLTAKFENEVNPDNETKLVSTGNLKDKANAKGKPLLKDETDSEDEKDPEDETDPEDENNTKDKKDPKDKSDPDDTDPKDNNAENDADTRDGSDPSGDADPTSGADSNSDGNSNNGTDSSSESDSNIDNATNNDANSKYNTDYEEEKHTNNSESFSGLDIDDQVCTADSNSGTNPNYTSSLQDGSGLDYTSGSSNGAGLSTGSSSNIGLGPNNSPVPNNNNPGPNNNSPGSNNNNPGLEKDPDSNYNARLSNATSHNSAFSPNKEADSIYETKPISAAGHNYAAILNCDSNLGCVPGFIHAVGSNFVVNSNYIARNSYAASPSSTASTVNVTDTSNTTSCTAASSPTYTPGTNCASDNNHDPRFTHVIGSNFVINTNYDAINTHNVHNLTSTSNANNLSETELEISSSIPNSVYSNSPIFVADTNYISTPEKLTTSKFSDPSKLDRNYTVFADHKFGACFKDYTGSMDSASFKHATESKDVLDARESGFLKDFSEVQNPIGIKDPASLNFHSNSNISLPSFDIIIEAEPPDVVKFAIPSGAVNPFFKVSLHKCRF</sequence>
<keyword evidence="1" id="KW-0694">RNA-binding</keyword>
<dbReference type="GO" id="GO:0071007">
    <property type="term" value="C:U2-type catalytic step 2 spliceosome"/>
    <property type="evidence" value="ECO:0007669"/>
    <property type="project" value="TreeGrafter"/>
</dbReference>
<feature type="compositionally biased region" description="Low complexity" evidence="2">
    <location>
        <begin position="719"/>
        <end position="745"/>
    </location>
</feature>
<feature type="compositionally biased region" description="Basic and acidic residues" evidence="2">
    <location>
        <begin position="675"/>
        <end position="709"/>
    </location>
</feature>
<feature type="compositionally biased region" description="Acidic residues" evidence="2">
    <location>
        <begin position="657"/>
        <end position="674"/>
    </location>
</feature>
<feature type="compositionally biased region" description="Low complexity" evidence="2">
    <location>
        <begin position="826"/>
        <end position="853"/>
    </location>
</feature>
<dbReference type="Ensembl" id="ENSBMST00010025584.1">
    <property type="protein sequence ID" value="ENSBMSP00010023215.1"/>
    <property type="gene ID" value="ENSBMSG00010016890.1"/>
</dbReference>
<dbReference type="GO" id="GO:0036002">
    <property type="term" value="F:pre-mRNA binding"/>
    <property type="evidence" value="ECO:0007669"/>
    <property type="project" value="TreeGrafter"/>
</dbReference>
<dbReference type="GO" id="GO:0071006">
    <property type="term" value="C:U2-type catalytic step 1 spliceosome"/>
    <property type="evidence" value="ECO:0007669"/>
    <property type="project" value="TreeGrafter"/>
</dbReference>
<dbReference type="GO" id="GO:0017070">
    <property type="term" value="F:U6 snRNA binding"/>
    <property type="evidence" value="ECO:0007669"/>
    <property type="project" value="TreeGrafter"/>
</dbReference>
<proteinExistence type="predicted"/>